<dbReference type="Proteomes" id="UP000071641">
    <property type="component" value="Unassembled WGS sequence"/>
</dbReference>
<organism evidence="1 2">
    <name type="scientific">Grimontia celer</name>
    <dbReference type="NCBI Taxonomy" id="1796497"/>
    <lineage>
        <taxon>Bacteria</taxon>
        <taxon>Pseudomonadati</taxon>
        <taxon>Pseudomonadota</taxon>
        <taxon>Gammaproteobacteria</taxon>
        <taxon>Vibrionales</taxon>
        <taxon>Vibrionaceae</taxon>
        <taxon>Grimontia</taxon>
    </lineage>
</organism>
<evidence type="ECO:0000313" key="2">
    <source>
        <dbReference type="Proteomes" id="UP000071641"/>
    </source>
</evidence>
<dbReference type="AlphaFoldDB" id="A0A128EWR6"/>
<protein>
    <recommendedName>
        <fullName evidence="3">DUF1501 domain-containing protein</fullName>
    </recommendedName>
</protein>
<reference evidence="2" key="1">
    <citation type="submission" date="2016-02" db="EMBL/GenBank/DDBJ databases">
        <authorList>
            <person name="Rodrigo-Torres Lidia"/>
            <person name="Arahal R.David."/>
        </authorList>
    </citation>
    <scope>NUCLEOTIDE SEQUENCE [LARGE SCALE GENOMIC DNA]</scope>
    <source>
        <strain evidence="2">CECT 9029</strain>
    </source>
</reference>
<evidence type="ECO:0008006" key="3">
    <source>
        <dbReference type="Google" id="ProtNLM"/>
    </source>
</evidence>
<dbReference type="Pfam" id="PF07394">
    <property type="entry name" value="DUF1501"/>
    <property type="match status" value="1"/>
</dbReference>
<dbReference type="InterPro" id="IPR010869">
    <property type="entry name" value="DUF1501"/>
</dbReference>
<dbReference type="OrthoDB" id="9779968at2"/>
<dbReference type="STRING" id="1796497.GCE9029_00966"/>
<keyword evidence="2" id="KW-1185">Reference proteome</keyword>
<accession>A0A128EWR6</accession>
<dbReference type="PANTHER" id="PTHR43737:SF1">
    <property type="entry name" value="DUF1501 DOMAIN-CONTAINING PROTEIN"/>
    <property type="match status" value="1"/>
</dbReference>
<dbReference type="RefSeq" id="WP_062661285.1">
    <property type="nucleotide sequence ID" value="NZ_FIZX01000001.1"/>
</dbReference>
<evidence type="ECO:0000313" key="1">
    <source>
        <dbReference type="EMBL" id="CZF78640.1"/>
    </source>
</evidence>
<dbReference type="EMBL" id="FIZX01000001">
    <property type="protein sequence ID" value="CZF78640.1"/>
    <property type="molecule type" value="Genomic_DNA"/>
</dbReference>
<dbReference type="PROSITE" id="PS51318">
    <property type="entry name" value="TAT"/>
    <property type="match status" value="1"/>
</dbReference>
<name>A0A128EWR6_9GAMM</name>
<dbReference type="PANTHER" id="PTHR43737">
    <property type="entry name" value="BLL7424 PROTEIN"/>
    <property type="match status" value="1"/>
</dbReference>
<proteinExistence type="predicted"/>
<sequence>MKVTRRSFVRGVTATGLAAMVPNISFKVNASTINRSDSGHKALVCIFLKGGNDFFHQVVPARIDGENNIYTKYTYKRSAFLPKEEGTDTPTIDGLYWDAKLKDGNGEAISIHNDMSELEELFQSGNANVVLNVGTLLQKTDKENLSGAKLPNNLFAHNKQQEAWQRSFQNKEGDQSKLGWLGSALDAIQDSSEGFISNNFYAGPHELMDSNKTEALYLSKTGFNPLRLSFGRMGTYYQNIYSIDYTRNSSMIPVSRPSPLTSAYANAMKKAHFYSGELQPIFSPDGTPADTSISYKSGNTESNFALQLRAVRQMIEAKDDLGGNHGTRQVFFVELGGFDTHADQEIRQSELMKEFSTVIKLFYESLGSDHQDVMTCTLSEFGRTMHTNDRDGTDHGWGGGQFIFGPNVAETISDDSDFRRCFGNYPDYEDNSDDDNGEGRLIPQISHEEYAAYMLDWLGLEADQIEDVFPLLANNPDDNSEPEFGVMTI</sequence>
<dbReference type="InterPro" id="IPR006311">
    <property type="entry name" value="TAT_signal"/>
</dbReference>
<gene>
    <name evidence="1" type="ORF">GCE9029_00966</name>
</gene>